<comment type="similarity">
    <text evidence="1 7">Belongs to the mannitol dehydrogenase family.</text>
</comment>
<evidence type="ECO:0000256" key="1">
    <source>
        <dbReference type="ARBA" id="ARBA00006541"/>
    </source>
</evidence>
<dbReference type="Gene3D" id="1.10.1040.10">
    <property type="entry name" value="N-(1-d-carboxylethyl)-l-norvaline Dehydrogenase, domain 2"/>
    <property type="match status" value="1"/>
</dbReference>
<comment type="caution">
    <text evidence="10">The sequence shown here is derived from an EMBL/GenBank/DDBJ whole genome shotgun (WGS) entry which is preliminary data.</text>
</comment>
<accession>A0A0C2VXM2</accession>
<evidence type="ECO:0000259" key="8">
    <source>
        <dbReference type="Pfam" id="PF01232"/>
    </source>
</evidence>
<dbReference type="Gene3D" id="3.40.50.720">
    <property type="entry name" value="NAD(P)-binding Rossmann-like Domain"/>
    <property type="match status" value="1"/>
</dbReference>
<evidence type="ECO:0000313" key="10">
    <source>
        <dbReference type="EMBL" id="KIL48723.1"/>
    </source>
</evidence>
<dbReference type="OrthoDB" id="271711at2"/>
<dbReference type="EMBL" id="JXRR01000011">
    <property type="protein sequence ID" value="KIL48723.1"/>
    <property type="molecule type" value="Genomic_DNA"/>
</dbReference>
<sequence>MKHAVHFGAGNIGRGFIGAVLSKAGYHVNFIDVNEEVINELNRTEQYTVQIASEQKDSFVVNHVSGIHSSTQKQDVYHAIAEADLITASVGPGILPIIAKDLAGGLAEAAQKEKLNELNIVACENMINGTSFLKEEIEKHLSEEVKQKVNEKIGFPNSAVDRIVPIQHHEDPLTVEVEPFFEWVIEQREWKGEIPVIEGVQFVEDLNPFIERKLLTVNTGHAAIAYLGLAEGFVTVDQAIGQASIKQKVEKVLAETSEFLVQKYGLQQEDHKKYVLKIIERFQNPYLSDELSRVGRAPLRKLGAKERLVYPAVSLMNEGKQPEGLIQTIAAALLFDEQSDQESQMLQKDIKENGVQQAFAAIAGLPKEHDLVQQVVQQFKQYQK</sequence>
<dbReference type="RefSeq" id="WP_041056238.1">
    <property type="nucleotide sequence ID" value="NZ_JXRR01000011.1"/>
</dbReference>
<dbReference type="InterPro" id="IPR013328">
    <property type="entry name" value="6PGD_dom2"/>
</dbReference>
<dbReference type="AlphaFoldDB" id="A0A0C2VXM2"/>
<dbReference type="HAMAP" id="MF_00196">
    <property type="entry name" value="Mannitol_dehydrog"/>
    <property type="match status" value="1"/>
</dbReference>
<evidence type="ECO:0000256" key="3">
    <source>
        <dbReference type="ARBA" id="ARBA00016219"/>
    </source>
</evidence>
<dbReference type="PANTHER" id="PTHR30524">
    <property type="entry name" value="MANNITOL-1-PHOSPHATE 5-DEHYDROGENASE"/>
    <property type="match status" value="1"/>
</dbReference>
<dbReference type="SUPFAM" id="SSF51735">
    <property type="entry name" value="NAD(P)-binding Rossmann-fold domains"/>
    <property type="match status" value="1"/>
</dbReference>
<keyword evidence="4 7" id="KW-0560">Oxidoreductase</keyword>
<dbReference type="InterPro" id="IPR036291">
    <property type="entry name" value="NAD(P)-bd_dom_sf"/>
</dbReference>
<evidence type="ECO:0000256" key="6">
    <source>
        <dbReference type="ARBA" id="ARBA00048615"/>
    </source>
</evidence>
<dbReference type="InterPro" id="IPR023028">
    <property type="entry name" value="Mannitol_1_phos_5_DH"/>
</dbReference>
<dbReference type="InterPro" id="IPR013131">
    <property type="entry name" value="Mannitol_DH_N"/>
</dbReference>
<dbReference type="PANTHER" id="PTHR30524:SF0">
    <property type="entry name" value="ALTRONATE OXIDOREDUCTASE-RELATED"/>
    <property type="match status" value="1"/>
</dbReference>
<dbReference type="SUPFAM" id="SSF48179">
    <property type="entry name" value="6-phosphogluconate dehydrogenase C-terminal domain-like"/>
    <property type="match status" value="1"/>
</dbReference>
<dbReference type="GO" id="GO:0005829">
    <property type="term" value="C:cytosol"/>
    <property type="evidence" value="ECO:0007669"/>
    <property type="project" value="TreeGrafter"/>
</dbReference>
<evidence type="ECO:0000313" key="11">
    <source>
        <dbReference type="Proteomes" id="UP000031972"/>
    </source>
</evidence>
<dbReference type="InterPro" id="IPR023027">
    <property type="entry name" value="Mannitol_DH_CS"/>
</dbReference>
<dbReference type="NCBIfam" id="NF002652">
    <property type="entry name" value="PRK02318.2-5"/>
    <property type="match status" value="1"/>
</dbReference>
<protein>
    <recommendedName>
        <fullName evidence="3 7">Mannitol-1-phosphate 5-dehydrogenase</fullName>
        <ecNumber evidence="2 7">1.1.1.17</ecNumber>
    </recommendedName>
</protein>
<dbReference type="NCBIfam" id="NF002647">
    <property type="entry name" value="PRK02318.1-3"/>
    <property type="match status" value="1"/>
</dbReference>
<dbReference type="InterPro" id="IPR008927">
    <property type="entry name" value="6-PGluconate_DH-like_C_sf"/>
</dbReference>
<feature type="domain" description="Mannitol dehydrogenase N-terminal" evidence="8">
    <location>
        <begin position="3"/>
        <end position="198"/>
    </location>
</feature>
<proteinExistence type="inferred from homology"/>
<evidence type="ECO:0000259" key="9">
    <source>
        <dbReference type="Pfam" id="PF08125"/>
    </source>
</evidence>
<feature type="domain" description="Mannitol dehydrogenase C-terminal" evidence="9">
    <location>
        <begin position="205"/>
        <end position="382"/>
    </location>
</feature>
<dbReference type="Pfam" id="PF01232">
    <property type="entry name" value="Mannitol_dh"/>
    <property type="match status" value="1"/>
</dbReference>
<dbReference type="GO" id="GO:0008926">
    <property type="term" value="F:mannitol-1-phosphate 5-dehydrogenase activity"/>
    <property type="evidence" value="ECO:0007669"/>
    <property type="project" value="UniProtKB-UniRule"/>
</dbReference>
<gene>
    <name evidence="7" type="primary">mtlD</name>
    <name evidence="10" type="ORF">KR50_13080</name>
</gene>
<dbReference type="Proteomes" id="UP000031972">
    <property type="component" value="Unassembled WGS sequence"/>
</dbReference>
<evidence type="ECO:0000256" key="4">
    <source>
        <dbReference type="ARBA" id="ARBA00023002"/>
    </source>
</evidence>
<evidence type="ECO:0000256" key="5">
    <source>
        <dbReference type="ARBA" id="ARBA00023027"/>
    </source>
</evidence>
<dbReference type="InterPro" id="IPR013118">
    <property type="entry name" value="Mannitol_DH_C"/>
</dbReference>
<evidence type="ECO:0000256" key="2">
    <source>
        <dbReference type="ARBA" id="ARBA00012939"/>
    </source>
</evidence>
<comment type="catalytic activity">
    <reaction evidence="6 7">
        <text>D-mannitol 1-phosphate + NAD(+) = beta-D-fructose 6-phosphate + NADH + H(+)</text>
        <dbReference type="Rhea" id="RHEA:19661"/>
        <dbReference type="ChEBI" id="CHEBI:15378"/>
        <dbReference type="ChEBI" id="CHEBI:57540"/>
        <dbReference type="ChEBI" id="CHEBI:57634"/>
        <dbReference type="ChEBI" id="CHEBI:57945"/>
        <dbReference type="ChEBI" id="CHEBI:61381"/>
        <dbReference type="EC" id="1.1.1.17"/>
    </reaction>
</comment>
<dbReference type="GO" id="GO:0019592">
    <property type="term" value="P:mannitol catabolic process"/>
    <property type="evidence" value="ECO:0007669"/>
    <property type="project" value="TreeGrafter"/>
</dbReference>
<feature type="binding site" evidence="7">
    <location>
        <begin position="4"/>
        <end position="15"/>
    </location>
    <ligand>
        <name>NAD(+)</name>
        <dbReference type="ChEBI" id="CHEBI:57540"/>
    </ligand>
</feature>
<keyword evidence="5 7" id="KW-0520">NAD</keyword>
<dbReference type="Pfam" id="PF08125">
    <property type="entry name" value="Mannitol_dh_C"/>
    <property type="match status" value="1"/>
</dbReference>
<dbReference type="NCBIfam" id="NF002649">
    <property type="entry name" value="PRK02318.2-1"/>
    <property type="match status" value="1"/>
</dbReference>
<dbReference type="InterPro" id="IPR000669">
    <property type="entry name" value="Mannitol_DH"/>
</dbReference>
<name>A0A0C2VXM2_9BACL</name>
<dbReference type="PRINTS" id="PR00084">
    <property type="entry name" value="MTLDHDRGNASE"/>
</dbReference>
<keyword evidence="11" id="KW-1185">Reference proteome</keyword>
<dbReference type="PATRIC" id="fig|220754.4.peg.1332"/>
<dbReference type="EC" id="1.1.1.17" evidence="2 7"/>
<organism evidence="10 11">
    <name type="scientific">Jeotgalibacillus campisalis</name>
    <dbReference type="NCBI Taxonomy" id="220754"/>
    <lineage>
        <taxon>Bacteria</taxon>
        <taxon>Bacillati</taxon>
        <taxon>Bacillota</taxon>
        <taxon>Bacilli</taxon>
        <taxon>Bacillales</taxon>
        <taxon>Caryophanaceae</taxon>
        <taxon>Jeotgalibacillus</taxon>
    </lineage>
</organism>
<evidence type="ECO:0000256" key="7">
    <source>
        <dbReference type="HAMAP-Rule" id="MF_00196"/>
    </source>
</evidence>
<reference evidence="10 11" key="1">
    <citation type="submission" date="2015-01" db="EMBL/GenBank/DDBJ databases">
        <title>Jeotgalibacillus campisalis genome sequencing.</title>
        <authorList>
            <person name="Goh K.M."/>
            <person name="Chan K.-G."/>
            <person name="Yaakop A.S."/>
            <person name="Ee R."/>
            <person name="Gan H.M."/>
            <person name="Chan C.S."/>
        </authorList>
    </citation>
    <scope>NUCLEOTIDE SEQUENCE [LARGE SCALE GENOMIC DNA]</scope>
    <source>
        <strain evidence="10 11">SF-57</strain>
    </source>
</reference>
<dbReference type="NCBIfam" id="NF002646">
    <property type="entry name" value="PRK02318.1-2"/>
    <property type="match status" value="1"/>
</dbReference>
<dbReference type="PROSITE" id="PS00974">
    <property type="entry name" value="MANNITOL_DHGENASE"/>
    <property type="match status" value="1"/>
</dbReference>